<dbReference type="SMART" id="SM00240">
    <property type="entry name" value="FHA"/>
    <property type="match status" value="1"/>
</dbReference>
<dbReference type="SUPFAM" id="SSF49879">
    <property type="entry name" value="SMAD/FHA domain"/>
    <property type="match status" value="1"/>
</dbReference>
<accession>A0A918TMZ2</accession>
<name>A0A918TMZ2_STRCJ</name>
<evidence type="ECO:0000256" key="1">
    <source>
        <dbReference type="ARBA" id="ARBA00022553"/>
    </source>
</evidence>
<dbReference type="Gene3D" id="2.60.200.20">
    <property type="match status" value="1"/>
</dbReference>
<reference evidence="4" key="1">
    <citation type="journal article" date="2014" name="Int. J. Syst. Evol. Microbiol.">
        <title>Complete genome sequence of Corynebacterium casei LMG S-19264T (=DSM 44701T), isolated from a smear-ripened cheese.</title>
        <authorList>
            <consortium name="US DOE Joint Genome Institute (JGI-PGF)"/>
            <person name="Walter F."/>
            <person name="Albersmeier A."/>
            <person name="Kalinowski J."/>
            <person name="Ruckert C."/>
        </authorList>
    </citation>
    <scope>NUCLEOTIDE SEQUENCE</scope>
    <source>
        <strain evidence="4">JCM 4633</strain>
    </source>
</reference>
<keyword evidence="1" id="KW-0597">Phosphoprotein</keyword>
<dbReference type="InterPro" id="IPR050923">
    <property type="entry name" value="Cell_Proc_Reg/RNA_Proc"/>
</dbReference>
<dbReference type="PANTHER" id="PTHR23308">
    <property type="entry name" value="NUCLEAR INHIBITOR OF PROTEIN PHOSPHATASE-1"/>
    <property type="match status" value="1"/>
</dbReference>
<evidence type="ECO:0000313" key="4">
    <source>
        <dbReference type="EMBL" id="GHC51979.1"/>
    </source>
</evidence>
<dbReference type="InterPro" id="IPR000253">
    <property type="entry name" value="FHA_dom"/>
</dbReference>
<sequence length="627" mass="67573">MVDHFVPPPGAPPMPAGAPRPHAPPLLVATAPAALSGMRWELDGRSLVIGRAGDIALPVRDVSGRHAAVERCTDGVWISDLDSTNGVLLNGAPLTPGARTRLGHGDTLALGSVRLTYLDPGAGPGAGGPVRESDSRSQTTRYLSAATQLDARFAALVVDRIVDQPFRALSPAYGVDLAAVTRWAVAMLRRRAARDAVLLVVLLWSVAALLIGLHGQDLTSLAEAGDARGILEQVAGRWPVLCTALVAALLACATDRWVTDYFVLERRMTRGRFKAADAPEPHTRRVRRRLAAVAARPHGNLMVFATYYPFAGSGLLVDEWSFAIDIQQGATGGDGVRKKPKPFEAADLHTALIQALRELGVPDLRVDERLFVSGYDVRGDARLLPDRLAPPVTSIGPEVIRSRPTGPGAPSRAYVCVEVPAWGGQLVVTLFVRAVRTHGSLFLESIAFTLPPLLGRYQAVDTLRLRSGAGALADAVVTASARALPDLLSSPVATARHVRRRYRAYRRRRGQERYIRHDHLFDYGALPSIREEAAGEDRVRYFLELDEVMVVKVVQERVLKSVADFLAAHDVDLAEFASHQTTINNSTVNHNNDNRIRFGNISGSGNRVGHEVRGGAGGALPSRQPPG</sequence>
<feature type="domain" description="FHA" evidence="3">
    <location>
        <begin position="44"/>
        <end position="94"/>
    </location>
</feature>
<reference evidence="4" key="2">
    <citation type="submission" date="2020-09" db="EMBL/GenBank/DDBJ databases">
        <authorList>
            <person name="Sun Q."/>
            <person name="Ohkuma M."/>
        </authorList>
    </citation>
    <scope>NUCLEOTIDE SEQUENCE</scope>
    <source>
        <strain evidence="4">JCM 4633</strain>
    </source>
</reference>
<dbReference type="Pfam" id="PF00498">
    <property type="entry name" value="FHA"/>
    <property type="match status" value="1"/>
</dbReference>
<evidence type="ECO:0000313" key="5">
    <source>
        <dbReference type="Proteomes" id="UP000646244"/>
    </source>
</evidence>
<organism evidence="4 5">
    <name type="scientific">Streptomyces cinnamoneus</name>
    <name type="common">Streptoverticillium cinnamoneum</name>
    <dbReference type="NCBI Taxonomy" id="53446"/>
    <lineage>
        <taxon>Bacteria</taxon>
        <taxon>Bacillati</taxon>
        <taxon>Actinomycetota</taxon>
        <taxon>Actinomycetes</taxon>
        <taxon>Kitasatosporales</taxon>
        <taxon>Streptomycetaceae</taxon>
        <taxon>Streptomyces</taxon>
        <taxon>Streptomyces cinnamoneus group</taxon>
    </lineage>
</organism>
<dbReference type="Proteomes" id="UP000646244">
    <property type="component" value="Unassembled WGS sequence"/>
</dbReference>
<proteinExistence type="predicted"/>
<dbReference type="CDD" id="cd00060">
    <property type="entry name" value="FHA"/>
    <property type="match status" value="1"/>
</dbReference>
<gene>
    <name evidence="4" type="ORF">GCM10010507_29990</name>
</gene>
<protein>
    <recommendedName>
        <fullName evidence="3">FHA domain-containing protein</fullName>
    </recommendedName>
</protein>
<feature type="region of interest" description="Disordered" evidence="2">
    <location>
        <begin position="601"/>
        <end position="627"/>
    </location>
</feature>
<dbReference type="EMBL" id="BMVB01000008">
    <property type="protein sequence ID" value="GHC51979.1"/>
    <property type="molecule type" value="Genomic_DNA"/>
</dbReference>
<dbReference type="RefSeq" id="WP_190110260.1">
    <property type="nucleotide sequence ID" value="NZ_BMVB01000008.1"/>
</dbReference>
<comment type="caution">
    <text evidence="4">The sequence shown here is derived from an EMBL/GenBank/DDBJ whole genome shotgun (WGS) entry which is preliminary data.</text>
</comment>
<dbReference type="AlphaFoldDB" id="A0A918TMZ2"/>
<evidence type="ECO:0000256" key="2">
    <source>
        <dbReference type="SAM" id="MobiDB-lite"/>
    </source>
</evidence>
<dbReference type="PROSITE" id="PS50006">
    <property type="entry name" value="FHA_DOMAIN"/>
    <property type="match status" value="1"/>
</dbReference>
<evidence type="ECO:0000259" key="3">
    <source>
        <dbReference type="PROSITE" id="PS50006"/>
    </source>
</evidence>
<dbReference type="InterPro" id="IPR008984">
    <property type="entry name" value="SMAD_FHA_dom_sf"/>
</dbReference>